<sequence length="303" mass="34303">MQNLANSTSLEVTSALVQCTKIFVQHSAFAKIQPVGWVKDSNFDLASILSCSKNNYPFGYCPNNEQYIVDAVWNWSKLLKDLPISRLAFSLILGVETYSSCILQNVGRKKIKLNQTWSHRLTTTAVWYNELTSCINLSKLTDAEILESIEVAQKVIDTVCTLTFSETSTQVEPEPNSKSGQKYEARRILSSMYMMNITTEMSLSFDDRVQFLKMPKPYSFKNTATALKAYTEYFMSILDRLDYSVISDLISDLVNNDLDLLLGVLTAINVDQITNVFMSSIQEQLLAQVDRLNDTIVGKRLFI</sequence>
<evidence type="ECO:0000313" key="1">
    <source>
        <dbReference type="EMBL" id="NNH79183.1"/>
    </source>
</evidence>
<name>A0A7Y2RI15_9GAMM</name>
<accession>A0A7Y2RI15</accession>
<dbReference type="AlphaFoldDB" id="A0A7Y2RI15"/>
<reference evidence="1 2" key="1">
    <citation type="submission" date="2020-04" db="EMBL/GenBank/DDBJ databases">
        <title>Acinetobacter Taxon 24.</title>
        <authorList>
            <person name="Nemec A."/>
            <person name="Radolfova-Krizova L."/>
            <person name="Higgins P.G."/>
            <person name="Spanelova P."/>
        </authorList>
    </citation>
    <scope>NUCLEOTIDE SEQUENCE [LARGE SCALE GENOMIC DNA]</scope>
    <source>
        <strain evidence="1 2">ANC 5380</strain>
    </source>
</reference>
<dbReference type="EMBL" id="JABERL010000068">
    <property type="protein sequence ID" value="NNH79183.1"/>
    <property type="molecule type" value="Genomic_DNA"/>
</dbReference>
<comment type="caution">
    <text evidence="1">The sequence shown here is derived from an EMBL/GenBank/DDBJ whole genome shotgun (WGS) entry which is preliminary data.</text>
</comment>
<gene>
    <name evidence="1" type="ORF">HLH17_16320</name>
</gene>
<proteinExistence type="predicted"/>
<evidence type="ECO:0000313" key="2">
    <source>
        <dbReference type="Proteomes" id="UP000569202"/>
    </source>
</evidence>
<organism evidence="1 2">
    <name type="scientific">Acinetobacter terrae</name>
    <dbReference type="NCBI Taxonomy" id="2731247"/>
    <lineage>
        <taxon>Bacteria</taxon>
        <taxon>Pseudomonadati</taxon>
        <taxon>Pseudomonadota</taxon>
        <taxon>Gammaproteobacteria</taxon>
        <taxon>Moraxellales</taxon>
        <taxon>Moraxellaceae</taxon>
        <taxon>Acinetobacter</taxon>
        <taxon>Acinetobacter Taxon 24</taxon>
    </lineage>
</organism>
<dbReference type="Proteomes" id="UP000569202">
    <property type="component" value="Unassembled WGS sequence"/>
</dbReference>
<dbReference type="RefSeq" id="WP_171541242.1">
    <property type="nucleotide sequence ID" value="NZ_JABERL010000068.1"/>
</dbReference>
<protein>
    <submittedName>
        <fullName evidence="1">Uncharacterized protein</fullName>
    </submittedName>
</protein>